<comment type="catalytic activity">
    <reaction evidence="8">
        <text>L-seryl-[protein] + ATP = O-phospho-L-seryl-[protein] + ADP + H(+)</text>
        <dbReference type="Rhea" id="RHEA:17989"/>
        <dbReference type="Rhea" id="RHEA-COMP:9863"/>
        <dbReference type="Rhea" id="RHEA-COMP:11604"/>
        <dbReference type="ChEBI" id="CHEBI:15378"/>
        <dbReference type="ChEBI" id="CHEBI:29999"/>
        <dbReference type="ChEBI" id="CHEBI:30616"/>
        <dbReference type="ChEBI" id="CHEBI:83421"/>
        <dbReference type="ChEBI" id="CHEBI:456216"/>
        <dbReference type="EC" id="2.7.11.1"/>
    </reaction>
</comment>
<dbReference type="EMBL" id="JAUTXT010000008">
    <property type="protein sequence ID" value="KAK3677040.1"/>
    <property type="molecule type" value="Genomic_DNA"/>
</dbReference>
<feature type="compositionally biased region" description="Basic and acidic residues" evidence="9">
    <location>
        <begin position="157"/>
        <end position="181"/>
    </location>
</feature>
<dbReference type="InterPro" id="IPR000719">
    <property type="entry name" value="Prot_kinase_dom"/>
</dbReference>
<evidence type="ECO:0000256" key="4">
    <source>
        <dbReference type="ARBA" id="ARBA00022741"/>
    </source>
</evidence>
<keyword evidence="12" id="KW-1185">Reference proteome</keyword>
<sequence>MAGSKDEPSPDELRSKRQATMPIPPSPKKPSFLKRAFTSHSRNKSNTGSSTPTSQPRSPPSPQSQDQDSSSRPQSSASQTPSAISARPLPDNVGTRTSTPETQSSHPKEASKVDSVTSSRPLSAVTQPQTEPAESPAASSTTFEHHDSENTDTSSATEHDDTHAHDDLDGKDETDPSRSDSRTSGIRFQIDAAPITRLKHENSNSVQRRPSIFTRNAEHGLQGVNEGVGSKARRLSTAVPRDDLVVDECPLETHFNFVNRMHKKPIGEGGAATVQLMNSKTASEGKSKDKVFACKEFRPWEEENETQDEYQRKIKSEFAIAKSLEHPNIVQTYQLCYSEHLSKWNHVMEWCEYGDLNDNLTKGYFSMEDKNCMFKQLIRGVEYIHSRGIAHRDLKSENLLLNKDGCLKIADFGTSEVFSGTHPGFQRCRRPSIIAPDAPIRECDPGLVGSRPYMAPEVLEHEYPYDPRAIDIWSCGIVYITMIVVGTPWDAAQPSDRRYNAYAGTWDDFIAKYSPDYDFIKASEEEAGPMPAAARSQAWKKITIFEDPKHRASAKQILDSKPLIEMPCCQQAGYSDDILKRQRKAMHVHCPPDKRKKGKSG</sequence>
<protein>
    <recommendedName>
        <fullName evidence="1">non-specific serine/threonine protein kinase</fullName>
        <ecNumber evidence="1">2.7.11.1</ecNumber>
    </recommendedName>
</protein>
<evidence type="ECO:0000256" key="8">
    <source>
        <dbReference type="ARBA" id="ARBA00048679"/>
    </source>
</evidence>
<comment type="caution">
    <text evidence="11">The sequence shown here is derived from an EMBL/GenBank/DDBJ whole genome shotgun (WGS) entry which is preliminary data.</text>
</comment>
<dbReference type="SMART" id="SM00220">
    <property type="entry name" value="S_TKc"/>
    <property type="match status" value="1"/>
</dbReference>
<name>A0AAE0WS44_9PEZI</name>
<reference evidence="11" key="1">
    <citation type="submission" date="2023-07" db="EMBL/GenBank/DDBJ databases">
        <title>Black Yeasts Isolated from many extreme environments.</title>
        <authorList>
            <person name="Coleine C."/>
            <person name="Stajich J.E."/>
            <person name="Selbmann L."/>
        </authorList>
    </citation>
    <scope>NUCLEOTIDE SEQUENCE</scope>
    <source>
        <strain evidence="11">CCFEE 5485</strain>
    </source>
</reference>
<feature type="compositionally biased region" description="Basic and acidic residues" evidence="9">
    <location>
        <begin position="1"/>
        <end position="15"/>
    </location>
</feature>
<organism evidence="11 12">
    <name type="scientific">Recurvomyces mirabilis</name>
    <dbReference type="NCBI Taxonomy" id="574656"/>
    <lineage>
        <taxon>Eukaryota</taxon>
        <taxon>Fungi</taxon>
        <taxon>Dikarya</taxon>
        <taxon>Ascomycota</taxon>
        <taxon>Pezizomycotina</taxon>
        <taxon>Dothideomycetes</taxon>
        <taxon>Dothideomycetidae</taxon>
        <taxon>Mycosphaerellales</taxon>
        <taxon>Teratosphaeriaceae</taxon>
        <taxon>Recurvomyces</taxon>
    </lineage>
</organism>
<dbReference type="InterPro" id="IPR011009">
    <property type="entry name" value="Kinase-like_dom_sf"/>
</dbReference>
<dbReference type="Proteomes" id="UP001274830">
    <property type="component" value="Unassembled WGS sequence"/>
</dbReference>
<gene>
    <name evidence="11" type="ORF">LTR78_003245</name>
</gene>
<dbReference type="SUPFAM" id="SSF56112">
    <property type="entry name" value="Protein kinase-like (PK-like)"/>
    <property type="match status" value="1"/>
</dbReference>
<keyword evidence="3" id="KW-0808">Transferase</keyword>
<keyword evidence="6" id="KW-0067">ATP-binding</keyword>
<dbReference type="Pfam" id="PF00069">
    <property type="entry name" value="Pkinase"/>
    <property type="match status" value="1"/>
</dbReference>
<keyword evidence="5" id="KW-0418">Kinase</keyword>
<evidence type="ECO:0000256" key="1">
    <source>
        <dbReference type="ARBA" id="ARBA00012513"/>
    </source>
</evidence>
<evidence type="ECO:0000259" key="10">
    <source>
        <dbReference type="PROSITE" id="PS50011"/>
    </source>
</evidence>
<comment type="catalytic activity">
    <reaction evidence="7">
        <text>L-threonyl-[protein] + ATP = O-phospho-L-threonyl-[protein] + ADP + H(+)</text>
        <dbReference type="Rhea" id="RHEA:46608"/>
        <dbReference type="Rhea" id="RHEA-COMP:11060"/>
        <dbReference type="Rhea" id="RHEA-COMP:11605"/>
        <dbReference type="ChEBI" id="CHEBI:15378"/>
        <dbReference type="ChEBI" id="CHEBI:30013"/>
        <dbReference type="ChEBI" id="CHEBI:30616"/>
        <dbReference type="ChEBI" id="CHEBI:61977"/>
        <dbReference type="ChEBI" id="CHEBI:456216"/>
        <dbReference type="EC" id="2.7.11.1"/>
    </reaction>
</comment>
<evidence type="ECO:0000256" key="7">
    <source>
        <dbReference type="ARBA" id="ARBA00047899"/>
    </source>
</evidence>
<dbReference type="PANTHER" id="PTHR24343:SF191">
    <property type="entry name" value="SERINE_THREONINE PROTEIN KINASE"/>
    <property type="match status" value="1"/>
</dbReference>
<feature type="compositionally biased region" description="Low complexity" evidence="9">
    <location>
        <begin position="63"/>
        <end position="83"/>
    </location>
</feature>
<evidence type="ECO:0000256" key="5">
    <source>
        <dbReference type="ARBA" id="ARBA00022777"/>
    </source>
</evidence>
<evidence type="ECO:0000313" key="12">
    <source>
        <dbReference type="Proteomes" id="UP001274830"/>
    </source>
</evidence>
<evidence type="ECO:0000256" key="3">
    <source>
        <dbReference type="ARBA" id="ARBA00022679"/>
    </source>
</evidence>
<dbReference type="EC" id="2.7.11.1" evidence="1"/>
<feature type="region of interest" description="Disordered" evidence="9">
    <location>
        <begin position="1"/>
        <end position="207"/>
    </location>
</feature>
<dbReference type="GO" id="GO:0030003">
    <property type="term" value="P:intracellular monoatomic cation homeostasis"/>
    <property type="evidence" value="ECO:0007669"/>
    <property type="project" value="TreeGrafter"/>
</dbReference>
<evidence type="ECO:0000256" key="2">
    <source>
        <dbReference type="ARBA" id="ARBA00022527"/>
    </source>
</evidence>
<dbReference type="AlphaFoldDB" id="A0AAE0WS44"/>
<dbReference type="Gene3D" id="1.10.510.10">
    <property type="entry name" value="Transferase(Phosphotransferase) domain 1"/>
    <property type="match status" value="1"/>
</dbReference>
<evidence type="ECO:0000256" key="6">
    <source>
        <dbReference type="ARBA" id="ARBA00022840"/>
    </source>
</evidence>
<keyword evidence="4" id="KW-0547">Nucleotide-binding</keyword>
<feature type="domain" description="Protein kinase" evidence="10">
    <location>
        <begin position="260"/>
        <end position="564"/>
    </location>
</feature>
<dbReference type="InterPro" id="IPR008271">
    <property type="entry name" value="Ser/Thr_kinase_AS"/>
</dbReference>
<dbReference type="PANTHER" id="PTHR24343">
    <property type="entry name" value="SERINE/THREONINE KINASE"/>
    <property type="match status" value="1"/>
</dbReference>
<dbReference type="GO" id="GO:0005829">
    <property type="term" value="C:cytosol"/>
    <property type="evidence" value="ECO:0007669"/>
    <property type="project" value="TreeGrafter"/>
</dbReference>
<dbReference type="PROSITE" id="PS00108">
    <property type="entry name" value="PROTEIN_KINASE_ST"/>
    <property type="match status" value="1"/>
</dbReference>
<dbReference type="GO" id="GO:0004674">
    <property type="term" value="F:protein serine/threonine kinase activity"/>
    <property type="evidence" value="ECO:0007669"/>
    <property type="project" value="UniProtKB-KW"/>
</dbReference>
<feature type="compositionally biased region" description="Polar residues" evidence="9">
    <location>
        <begin position="114"/>
        <end position="142"/>
    </location>
</feature>
<feature type="compositionally biased region" description="Polar residues" evidence="9">
    <location>
        <begin position="94"/>
        <end position="105"/>
    </location>
</feature>
<proteinExistence type="predicted"/>
<dbReference type="GO" id="GO:0005524">
    <property type="term" value="F:ATP binding"/>
    <property type="evidence" value="ECO:0007669"/>
    <property type="project" value="UniProtKB-KW"/>
</dbReference>
<evidence type="ECO:0000313" key="11">
    <source>
        <dbReference type="EMBL" id="KAK3677040.1"/>
    </source>
</evidence>
<feature type="compositionally biased region" description="Polar residues" evidence="9">
    <location>
        <begin position="38"/>
        <end position="48"/>
    </location>
</feature>
<keyword evidence="2" id="KW-0723">Serine/threonine-protein kinase</keyword>
<dbReference type="PROSITE" id="PS50011">
    <property type="entry name" value="PROTEIN_KINASE_DOM"/>
    <property type="match status" value="1"/>
</dbReference>
<accession>A0AAE0WS44</accession>
<evidence type="ECO:0000256" key="9">
    <source>
        <dbReference type="SAM" id="MobiDB-lite"/>
    </source>
</evidence>